<feature type="active site" evidence="5">
    <location>
        <position position="17"/>
    </location>
</feature>
<dbReference type="InterPro" id="IPR017867">
    <property type="entry name" value="Tyr_phospatase_low_mol_wt"/>
</dbReference>
<dbReference type="InterPro" id="IPR050438">
    <property type="entry name" value="LMW_PTPase"/>
</dbReference>
<dbReference type="PANTHER" id="PTHR11717:SF7">
    <property type="entry name" value="LOW MOLECULAR WEIGHT PHOSPHOTYROSINE PROTEIN PHOSPHATASE"/>
    <property type="match status" value="1"/>
</dbReference>
<dbReference type="CDD" id="cd16343">
    <property type="entry name" value="LMWPTP"/>
    <property type="match status" value="1"/>
</dbReference>
<feature type="domain" description="Phosphotyrosine protein phosphatase I" evidence="7">
    <location>
        <begin position="5"/>
        <end position="182"/>
    </location>
</feature>
<evidence type="ECO:0000313" key="9">
    <source>
        <dbReference type="Proteomes" id="UP000275579"/>
    </source>
</evidence>
<evidence type="ECO:0000256" key="6">
    <source>
        <dbReference type="SAM" id="MobiDB-lite"/>
    </source>
</evidence>
<feature type="active site" description="Proton donor" evidence="5">
    <location>
        <position position="156"/>
    </location>
</feature>
<dbReference type="AlphaFoldDB" id="A0A3Q9KAT4"/>
<feature type="active site" description="Nucleophile" evidence="5">
    <location>
        <position position="11"/>
    </location>
</feature>
<evidence type="ECO:0000259" key="7">
    <source>
        <dbReference type="SMART" id="SM00226"/>
    </source>
</evidence>
<accession>A0A3Q9KAT4</accession>
<dbReference type="SUPFAM" id="SSF52788">
    <property type="entry name" value="Phosphotyrosine protein phosphatases I"/>
    <property type="match status" value="1"/>
</dbReference>
<keyword evidence="3" id="KW-0378">Hydrolase</keyword>
<dbReference type="GO" id="GO:0004725">
    <property type="term" value="F:protein tyrosine phosphatase activity"/>
    <property type="evidence" value="ECO:0007669"/>
    <property type="project" value="UniProtKB-EC"/>
</dbReference>
<dbReference type="Pfam" id="PF01451">
    <property type="entry name" value="LMWPc"/>
    <property type="match status" value="1"/>
</dbReference>
<feature type="compositionally biased region" description="Basic and acidic residues" evidence="6">
    <location>
        <begin position="197"/>
        <end position="210"/>
    </location>
</feature>
<dbReference type="PRINTS" id="PR00719">
    <property type="entry name" value="LMWPTPASE"/>
</dbReference>
<evidence type="ECO:0000256" key="1">
    <source>
        <dbReference type="ARBA" id="ARBA00011063"/>
    </source>
</evidence>
<dbReference type="EMBL" id="CP029042">
    <property type="protein sequence ID" value="AZS73029.1"/>
    <property type="molecule type" value="Genomic_DNA"/>
</dbReference>
<dbReference type="Gene3D" id="3.40.50.2300">
    <property type="match status" value="1"/>
</dbReference>
<feature type="region of interest" description="Disordered" evidence="6">
    <location>
        <begin position="191"/>
        <end position="218"/>
    </location>
</feature>
<dbReference type="EC" id="3.1.3.48" evidence="2"/>
<protein>
    <recommendedName>
        <fullName evidence="2">protein-tyrosine-phosphatase</fullName>
        <ecNumber evidence="2">3.1.3.48</ecNumber>
    </recommendedName>
</protein>
<reference evidence="8 9" key="1">
    <citation type="submission" date="2018-04" db="EMBL/GenBank/DDBJ databases">
        <title>Complete genome sequences of Streptomyces lydicus strain WYEC and characterization of antagonistic properties of biological control agents.</title>
        <authorList>
            <person name="Mariita R.M."/>
            <person name="Sello J.K."/>
        </authorList>
    </citation>
    <scope>NUCLEOTIDE SEQUENCE [LARGE SCALE GENOMIC DNA]</scope>
    <source>
        <strain evidence="8 9">WYEC 108</strain>
    </source>
</reference>
<dbReference type="InterPro" id="IPR023485">
    <property type="entry name" value="Ptyr_pPase"/>
</dbReference>
<comment type="similarity">
    <text evidence="1">Belongs to the low molecular weight phosphotyrosine protein phosphatase family.</text>
</comment>
<dbReference type="RefSeq" id="WP_127152077.1">
    <property type="nucleotide sequence ID" value="NZ_CP029042.1"/>
</dbReference>
<evidence type="ECO:0000313" key="8">
    <source>
        <dbReference type="EMBL" id="AZS73029.1"/>
    </source>
</evidence>
<sequence>MTAPFRICFVCTGNICRSPMAEAVFRTRLAEAGLDGLVEVDSAGTGGWHEGDGADPRTVAVLRAGGYEHAHTARQFHASWFDRLDLVIALDSGHLRELRRLAPTAGDAAKVRLLRAYGPGPATGAMADSGSDPVSAPAPDLALSDLGLSGDLDVPDPYYGGFEGFEECLEMVETASEGLLTAVRAALPARTAVTTRAPEHDNRRAAREPHQPQQKESA</sequence>
<evidence type="ECO:0000256" key="5">
    <source>
        <dbReference type="PIRSR" id="PIRSR617867-1"/>
    </source>
</evidence>
<name>A0A3Q9KAT4_9ACTN</name>
<dbReference type="Proteomes" id="UP000275579">
    <property type="component" value="Chromosome"/>
</dbReference>
<dbReference type="SMART" id="SM00226">
    <property type="entry name" value="LMWPc"/>
    <property type="match status" value="1"/>
</dbReference>
<evidence type="ECO:0000256" key="4">
    <source>
        <dbReference type="ARBA" id="ARBA00022912"/>
    </source>
</evidence>
<organism evidence="8 9">
    <name type="scientific">Streptomyces lydicus</name>
    <dbReference type="NCBI Taxonomy" id="47763"/>
    <lineage>
        <taxon>Bacteria</taxon>
        <taxon>Bacillati</taxon>
        <taxon>Actinomycetota</taxon>
        <taxon>Actinomycetes</taxon>
        <taxon>Kitasatosporales</taxon>
        <taxon>Streptomycetaceae</taxon>
        <taxon>Streptomyces</taxon>
    </lineage>
</organism>
<evidence type="ECO:0000256" key="3">
    <source>
        <dbReference type="ARBA" id="ARBA00022801"/>
    </source>
</evidence>
<dbReference type="InterPro" id="IPR036196">
    <property type="entry name" value="Ptyr_pPase_sf"/>
</dbReference>
<dbReference type="PANTHER" id="PTHR11717">
    <property type="entry name" value="LOW MOLECULAR WEIGHT PROTEIN TYROSINE PHOSPHATASE"/>
    <property type="match status" value="1"/>
</dbReference>
<keyword evidence="4" id="KW-0904">Protein phosphatase</keyword>
<gene>
    <name evidence="8" type="ORF">DDE74_20485</name>
</gene>
<proteinExistence type="inferred from homology"/>
<evidence type="ECO:0000256" key="2">
    <source>
        <dbReference type="ARBA" id="ARBA00013064"/>
    </source>
</evidence>